<dbReference type="Gene3D" id="3.40.50.10540">
    <property type="entry name" value="Crotonobetainyl-coa:carnitine coa-transferase, domain 1"/>
    <property type="match status" value="2"/>
</dbReference>
<organism evidence="1 2">
    <name type="scientific">Calderihabitans maritimus</name>
    <dbReference type="NCBI Taxonomy" id="1246530"/>
    <lineage>
        <taxon>Bacteria</taxon>
        <taxon>Bacillati</taxon>
        <taxon>Bacillota</taxon>
        <taxon>Clostridia</taxon>
        <taxon>Neomoorellales</taxon>
        <taxon>Calderihabitantaceae</taxon>
        <taxon>Calderihabitans</taxon>
    </lineage>
</organism>
<reference evidence="2" key="1">
    <citation type="journal article" date="2017" name="Appl. Environ. Microbiol.">
        <title>Genomic analysis of Calderihabitans maritimus KKC1, a thermophilic hydrogenogenic carboxydotrophic bacterium isolated from marine sediment.</title>
        <authorList>
            <person name="Omae K."/>
            <person name="Yoneda Y."/>
            <person name="Fukuyama Y."/>
            <person name="Yoshida T."/>
            <person name="Sako Y."/>
        </authorList>
    </citation>
    <scope>NUCLEOTIDE SEQUENCE [LARGE SCALE GENOMIC DNA]</scope>
    <source>
        <strain evidence="2">KKC1</strain>
    </source>
</reference>
<dbReference type="SUPFAM" id="SSF89796">
    <property type="entry name" value="CoA-transferase family III (CaiB/BaiF)"/>
    <property type="match status" value="1"/>
</dbReference>
<dbReference type="Gene3D" id="3.30.1540.10">
    <property type="entry name" value="formyl-coa transferase, domain 3"/>
    <property type="match status" value="1"/>
</dbReference>
<dbReference type="InterPro" id="IPR044855">
    <property type="entry name" value="CoA-Trfase_III_dom3_sf"/>
</dbReference>
<dbReference type="PANTHER" id="PTHR48228">
    <property type="entry name" value="SUCCINYL-COA--D-CITRAMALATE COA-TRANSFERASE"/>
    <property type="match status" value="1"/>
</dbReference>
<dbReference type="RefSeq" id="WP_088553317.1">
    <property type="nucleotide sequence ID" value="NZ_BDGJ01000035.1"/>
</dbReference>
<evidence type="ECO:0000313" key="2">
    <source>
        <dbReference type="Proteomes" id="UP000197032"/>
    </source>
</evidence>
<dbReference type="InterPro" id="IPR023606">
    <property type="entry name" value="CoA-Trfase_III_dom_1_sf"/>
</dbReference>
<dbReference type="OrthoDB" id="9797653at2"/>
<sequence>MYKVLAGMKVLDLTRLLPGPYATLILADLGAEVLKVEDMGAGDYMRELGPKAGKESVWFHALNRNKKSIRIDLKQDKGREIFLQLVKEADVLIESFRPGVMNKLGLGFPELIKENPRLVYCSLSGYGQTGPHSRRPGHDINYISLAGVTGLTGPKEGPPVLPAVQVADLSSAMMAATGILAAYIRALQTGSGSYLDIGMMDCVLSWMTLYLTQYLCGAGKPRRGEEDLNGGPVCYNIYTTKDGAYVSMGNLETKFWEAFCQAAGRPDFLPLQFKRDEESKQKVQEFFSQKTLEEIKSLFEQIDVCIEPVLEIDQVIEYPQVKARNSFAQVITKEGDRIISVGLPLKFPELQPDPDRPAPPPGEHTREILSALGYDEEEIKQLFSSKVVG</sequence>
<comment type="caution">
    <text evidence="1">The sequence shown here is derived from an EMBL/GenBank/DDBJ whole genome shotgun (WGS) entry which is preliminary data.</text>
</comment>
<dbReference type="AlphaFoldDB" id="A0A1Z5HQY5"/>
<dbReference type="Pfam" id="PF02515">
    <property type="entry name" value="CoA_transf_3"/>
    <property type="match status" value="1"/>
</dbReference>
<dbReference type="GO" id="GO:0003824">
    <property type="term" value="F:catalytic activity"/>
    <property type="evidence" value="ECO:0007669"/>
    <property type="project" value="InterPro"/>
</dbReference>
<gene>
    <name evidence="1" type="ORF">KKC1_10090</name>
</gene>
<protein>
    <submittedName>
        <fullName evidence="1">Alpha-methylacyl-CoA racemase</fullName>
    </submittedName>
</protein>
<dbReference type="EMBL" id="BDGJ01000035">
    <property type="protein sequence ID" value="GAW91848.1"/>
    <property type="molecule type" value="Genomic_DNA"/>
</dbReference>
<proteinExistence type="predicted"/>
<dbReference type="PANTHER" id="PTHR48228:SF5">
    <property type="entry name" value="ALPHA-METHYLACYL-COA RACEMASE"/>
    <property type="match status" value="1"/>
</dbReference>
<name>A0A1Z5HQY5_9FIRM</name>
<dbReference type="Proteomes" id="UP000197032">
    <property type="component" value="Unassembled WGS sequence"/>
</dbReference>
<keyword evidence="2" id="KW-1185">Reference proteome</keyword>
<evidence type="ECO:0000313" key="1">
    <source>
        <dbReference type="EMBL" id="GAW91848.1"/>
    </source>
</evidence>
<accession>A0A1Z5HQY5</accession>
<dbReference type="InterPro" id="IPR003673">
    <property type="entry name" value="CoA-Trfase_fam_III"/>
</dbReference>
<dbReference type="InterPro" id="IPR050509">
    <property type="entry name" value="CoA-transferase_III"/>
</dbReference>